<comment type="caution">
    <text evidence="4">The sequence shown here is derived from an EMBL/GenBank/DDBJ whole genome shotgun (WGS) entry which is preliminary data.</text>
</comment>
<feature type="transmembrane region" description="Helical" evidence="2">
    <location>
        <begin position="110"/>
        <end position="131"/>
    </location>
</feature>
<organism evidence="4 5">
    <name type="scientific">Streptomyces sp. 900116325</name>
    <dbReference type="NCBI Taxonomy" id="3154295"/>
    <lineage>
        <taxon>Bacteria</taxon>
        <taxon>Bacillati</taxon>
        <taxon>Actinomycetota</taxon>
        <taxon>Actinomycetes</taxon>
        <taxon>Kitasatosporales</taxon>
        <taxon>Streptomycetaceae</taxon>
        <taxon>Streptomyces</taxon>
    </lineage>
</organism>
<dbReference type="EMBL" id="JBEXIP010000023">
    <property type="protein sequence ID" value="MET8436138.1"/>
    <property type="molecule type" value="Genomic_DNA"/>
</dbReference>
<evidence type="ECO:0000256" key="2">
    <source>
        <dbReference type="SAM" id="Phobius"/>
    </source>
</evidence>
<dbReference type="RefSeq" id="WP_356670351.1">
    <property type="nucleotide sequence ID" value="NZ_JBEXEF010000021.1"/>
</dbReference>
<dbReference type="Proteomes" id="UP001550044">
    <property type="component" value="Unassembled WGS sequence"/>
</dbReference>
<accession>A0ABV2UH95</accession>
<keyword evidence="2" id="KW-1133">Transmembrane helix</keyword>
<feature type="compositionally biased region" description="Low complexity" evidence="1">
    <location>
        <begin position="148"/>
        <end position="161"/>
    </location>
</feature>
<feature type="compositionally biased region" description="Basic and acidic residues" evidence="1">
    <location>
        <begin position="133"/>
        <end position="147"/>
    </location>
</feature>
<protein>
    <recommendedName>
        <fullName evidence="3">DUF8017 domain-containing protein</fullName>
    </recommendedName>
</protein>
<proteinExistence type="predicted"/>
<evidence type="ECO:0000313" key="5">
    <source>
        <dbReference type="Proteomes" id="UP001550044"/>
    </source>
</evidence>
<name>A0ABV2UH95_9ACTN</name>
<feature type="compositionally biased region" description="Low complexity" evidence="1">
    <location>
        <begin position="1"/>
        <end position="74"/>
    </location>
</feature>
<feature type="region of interest" description="Disordered" evidence="1">
    <location>
        <begin position="1"/>
        <end position="105"/>
    </location>
</feature>
<keyword evidence="2" id="KW-0472">Membrane</keyword>
<keyword evidence="5" id="KW-1185">Reference proteome</keyword>
<gene>
    <name evidence="4" type="ORF">ABZV61_25840</name>
</gene>
<evidence type="ECO:0000313" key="4">
    <source>
        <dbReference type="EMBL" id="MET8436138.1"/>
    </source>
</evidence>
<feature type="domain" description="DUF8017" evidence="3">
    <location>
        <begin position="173"/>
        <end position="367"/>
    </location>
</feature>
<reference evidence="4 5" key="1">
    <citation type="submission" date="2024-06" db="EMBL/GenBank/DDBJ databases">
        <title>The Natural Products Discovery Center: Release of the First 8490 Sequenced Strains for Exploring Actinobacteria Biosynthetic Diversity.</title>
        <authorList>
            <person name="Kalkreuter E."/>
            <person name="Kautsar S.A."/>
            <person name="Yang D."/>
            <person name="Bader C.D."/>
            <person name="Teijaro C.N."/>
            <person name="Fluegel L."/>
            <person name="Davis C.M."/>
            <person name="Simpson J.R."/>
            <person name="Lauterbach L."/>
            <person name="Steele A.D."/>
            <person name="Gui C."/>
            <person name="Meng S."/>
            <person name="Li G."/>
            <person name="Viehrig K."/>
            <person name="Ye F."/>
            <person name="Su P."/>
            <person name="Kiefer A.F."/>
            <person name="Nichols A."/>
            <person name="Cepeda A.J."/>
            <person name="Yan W."/>
            <person name="Fan B."/>
            <person name="Jiang Y."/>
            <person name="Adhikari A."/>
            <person name="Zheng C.-J."/>
            <person name="Schuster L."/>
            <person name="Cowan T.M."/>
            <person name="Smanski M.J."/>
            <person name="Chevrette M.G."/>
            <person name="De Carvalho L.P.S."/>
            <person name="Shen B."/>
        </authorList>
    </citation>
    <scope>NUCLEOTIDE SEQUENCE [LARGE SCALE GENOMIC DNA]</scope>
    <source>
        <strain evidence="4 5">NPDC005137</strain>
    </source>
</reference>
<sequence>MWPGQQPPGGEQNPQDQSQNPYQQPGYQQPNPYQQPGYQQQGQPGYPQQGQQQGQPGYPQQGQQPGYPQQGQPGYPNPNPYQQPTVPQYAVSGPPGAPQPGDNKKKSTTLVAIVAATAVVVAAVVTGVVVMNKNDDKGGKDVADDGKSSSSPKPSDSASSPEANPRGTDGDAKPLIAGWKVVTNPKWGTQFDVPGDWEVAAPGIFSFFEDDKKGDGSPAVGFSAPAYYKSKWCVDDADKDGTEEDMSLAGVGTKGAQGAKSTDEAATNEAANWVWAAYAQHMPKGTIKIGKPKAYTTKSGVTGSVVTATAPGVTKKKKCDSDGKSIAFSFKNKNGEYSSWILYAGADVEGELADTTIQKILSTLRLTDVTKS</sequence>
<dbReference type="InterPro" id="IPR058330">
    <property type="entry name" value="DUF8017"/>
</dbReference>
<feature type="region of interest" description="Disordered" evidence="1">
    <location>
        <begin position="133"/>
        <end position="173"/>
    </location>
</feature>
<dbReference type="Pfam" id="PF26056">
    <property type="entry name" value="DUF8017"/>
    <property type="match status" value="1"/>
</dbReference>
<evidence type="ECO:0000256" key="1">
    <source>
        <dbReference type="SAM" id="MobiDB-lite"/>
    </source>
</evidence>
<keyword evidence="2" id="KW-0812">Transmembrane</keyword>
<evidence type="ECO:0000259" key="3">
    <source>
        <dbReference type="Pfam" id="PF26056"/>
    </source>
</evidence>